<feature type="compositionally biased region" description="Basic and acidic residues" evidence="6">
    <location>
        <begin position="1"/>
        <end position="15"/>
    </location>
</feature>
<dbReference type="AlphaFoldDB" id="A0A953LDU9"/>
<evidence type="ECO:0000256" key="1">
    <source>
        <dbReference type="ARBA" id="ARBA00004162"/>
    </source>
</evidence>
<keyword evidence="10" id="KW-1185">Reference proteome</keyword>
<keyword evidence="5 7" id="KW-0472">Membrane</keyword>
<dbReference type="GO" id="GO:0005886">
    <property type="term" value="C:plasma membrane"/>
    <property type="evidence" value="ECO:0007669"/>
    <property type="project" value="UniProtKB-SubCell"/>
</dbReference>
<proteinExistence type="predicted"/>
<dbReference type="EMBL" id="JAHVHU010000013">
    <property type="protein sequence ID" value="MBY5959264.1"/>
    <property type="molecule type" value="Genomic_DNA"/>
</dbReference>
<evidence type="ECO:0000256" key="5">
    <source>
        <dbReference type="ARBA" id="ARBA00023136"/>
    </source>
</evidence>
<evidence type="ECO:0000259" key="8">
    <source>
        <dbReference type="Pfam" id="PF04024"/>
    </source>
</evidence>
<keyword evidence="4 7" id="KW-1133">Transmembrane helix</keyword>
<feature type="region of interest" description="Disordered" evidence="6">
    <location>
        <begin position="1"/>
        <end position="26"/>
    </location>
</feature>
<evidence type="ECO:0000313" key="9">
    <source>
        <dbReference type="EMBL" id="MBY5959264.1"/>
    </source>
</evidence>
<feature type="domain" description="Phage shock protein PspC N-terminal" evidence="8">
    <location>
        <begin position="30"/>
        <end position="88"/>
    </location>
</feature>
<evidence type="ECO:0000313" key="10">
    <source>
        <dbReference type="Proteomes" id="UP000753961"/>
    </source>
</evidence>
<name>A0A953LDU9_9BACT</name>
<evidence type="ECO:0000256" key="2">
    <source>
        <dbReference type="ARBA" id="ARBA00022475"/>
    </source>
</evidence>
<dbReference type="Pfam" id="PF04024">
    <property type="entry name" value="PspC"/>
    <property type="match status" value="1"/>
</dbReference>
<reference evidence="9" key="1">
    <citation type="submission" date="2021-06" db="EMBL/GenBank/DDBJ databases">
        <title>44 bacteria genomes isolated from Dapeng, Shenzhen.</title>
        <authorList>
            <person name="Zheng W."/>
            <person name="Yu S."/>
            <person name="Huang Y."/>
        </authorList>
    </citation>
    <scope>NUCLEOTIDE SEQUENCE</scope>
    <source>
        <strain evidence="9">DP5N28-2</strain>
    </source>
</reference>
<dbReference type="PANTHER" id="PTHR33885:SF3">
    <property type="entry name" value="PHAGE SHOCK PROTEIN C"/>
    <property type="match status" value="1"/>
</dbReference>
<protein>
    <submittedName>
        <fullName evidence="9">PspC domain-containing protein</fullName>
    </submittedName>
</protein>
<keyword evidence="2" id="KW-1003">Cell membrane</keyword>
<dbReference type="Proteomes" id="UP000753961">
    <property type="component" value="Unassembled WGS sequence"/>
</dbReference>
<gene>
    <name evidence="9" type="ORF">KUV50_14015</name>
</gene>
<comment type="subcellular location">
    <subcellularLocation>
        <location evidence="1">Cell membrane</location>
        <topology evidence="1">Single-pass membrane protein</topology>
    </subcellularLocation>
</comment>
<dbReference type="InterPro" id="IPR052027">
    <property type="entry name" value="PspC"/>
</dbReference>
<dbReference type="PANTHER" id="PTHR33885">
    <property type="entry name" value="PHAGE SHOCK PROTEIN C"/>
    <property type="match status" value="1"/>
</dbReference>
<keyword evidence="3 7" id="KW-0812">Transmembrane</keyword>
<evidence type="ECO:0000256" key="4">
    <source>
        <dbReference type="ARBA" id="ARBA00022989"/>
    </source>
</evidence>
<comment type="caution">
    <text evidence="9">The sequence shown here is derived from an EMBL/GenBank/DDBJ whole genome shotgun (WGS) entry which is preliminary data.</text>
</comment>
<evidence type="ECO:0000256" key="6">
    <source>
        <dbReference type="SAM" id="MobiDB-lite"/>
    </source>
</evidence>
<dbReference type="InterPro" id="IPR007168">
    <property type="entry name" value="Phageshock_PspC_N"/>
</dbReference>
<organism evidence="9 10">
    <name type="scientific">Membranihabitans marinus</name>
    <dbReference type="NCBI Taxonomy" id="1227546"/>
    <lineage>
        <taxon>Bacteria</taxon>
        <taxon>Pseudomonadati</taxon>
        <taxon>Bacteroidota</taxon>
        <taxon>Saprospiria</taxon>
        <taxon>Saprospirales</taxon>
        <taxon>Saprospiraceae</taxon>
        <taxon>Membranihabitans</taxon>
    </lineage>
</organism>
<sequence length="135" mass="15542">MGRPDQFEQPDRDEPGETYAGNKESASYRRKLYRDPENKVIAGVCSGIAAYFDIDDPIWVRLAFAIIFFTAGAGVLLYIILWIVMPKARTSIDRLRMKGQPIDLENIERMMESGIDHISDFADKVSDKIKRKNRW</sequence>
<accession>A0A953LDU9</accession>
<evidence type="ECO:0000256" key="7">
    <source>
        <dbReference type="SAM" id="Phobius"/>
    </source>
</evidence>
<feature type="transmembrane region" description="Helical" evidence="7">
    <location>
        <begin position="58"/>
        <end position="84"/>
    </location>
</feature>
<evidence type="ECO:0000256" key="3">
    <source>
        <dbReference type="ARBA" id="ARBA00022692"/>
    </source>
</evidence>